<accession>A0A183JAR1</accession>
<dbReference type="Proteomes" id="UP000270296">
    <property type="component" value="Unassembled WGS sequence"/>
</dbReference>
<protein>
    <submittedName>
        <fullName evidence="8">Ribosomal_L12_N domain-containing protein</fullName>
    </submittedName>
</protein>
<keyword evidence="7" id="KW-1185">Reference proteome</keyword>
<comment type="similarity">
    <text evidence="1">Belongs to the bacterial ribosomal protein bL12 family.</text>
</comment>
<dbReference type="GO" id="GO:0003729">
    <property type="term" value="F:mRNA binding"/>
    <property type="evidence" value="ECO:0007669"/>
    <property type="project" value="TreeGrafter"/>
</dbReference>
<dbReference type="Pfam" id="PF16320">
    <property type="entry name" value="Ribosomal_L12_N"/>
    <property type="match status" value="1"/>
</dbReference>
<feature type="region of interest" description="Disordered" evidence="4">
    <location>
        <begin position="1"/>
        <end position="57"/>
    </location>
</feature>
<keyword evidence="3" id="KW-0687">Ribonucleoprotein</keyword>
<dbReference type="InterPro" id="IPR000206">
    <property type="entry name" value="Ribosomal_bL12"/>
</dbReference>
<evidence type="ECO:0000259" key="5">
    <source>
        <dbReference type="Pfam" id="PF16320"/>
    </source>
</evidence>
<dbReference type="AlphaFoldDB" id="A0A183JAR1"/>
<feature type="domain" description="Large ribosomal subunit protein bL12 oligomerization" evidence="5">
    <location>
        <begin position="61"/>
        <end position="93"/>
    </location>
</feature>
<dbReference type="EMBL" id="UZAM01019573">
    <property type="protein sequence ID" value="VDP53053.1"/>
    <property type="molecule type" value="Genomic_DNA"/>
</dbReference>
<name>A0A183JAR1_9BILA</name>
<evidence type="ECO:0000256" key="2">
    <source>
        <dbReference type="ARBA" id="ARBA00022980"/>
    </source>
</evidence>
<dbReference type="WBParaSite" id="SBAD_0001337301-mRNA-1">
    <property type="protein sequence ID" value="SBAD_0001337301-mRNA-1"/>
    <property type="gene ID" value="SBAD_0001337301"/>
</dbReference>
<evidence type="ECO:0000313" key="7">
    <source>
        <dbReference type="Proteomes" id="UP000270296"/>
    </source>
</evidence>
<dbReference type="GO" id="GO:0005762">
    <property type="term" value="C:mitochondrial large ribosomal subunit"/>
    <property type="evidence" value="ECO:0007669"/>
    <property type="project" value="TreeGrafter"/>
</dbReference>
<proteinExistence type="inferred from homology"/>
<dbReference type="PANTHER" id="PTHR45987">
    <property type="entry name" value="39S RIBOSOMAL PROTEIN L12"/>
    <property type="match status" value="1"/>
</dbReference>
<dbReference type="OrthoDB" id="250175at2759"/>
<reference evidence="6 7" key="2">
    <citation type="submission" date="2018-11" db="EMBL/GenBank/DDBJ databases">
        <authorList>
            <consortium name="Pathogen Informatics"/>
        </authorList>
    </citation>
    <scope>NUCLEOTIDE SEQUENCE [LARGE SCALE GENOMIC DNA]</scope>
</reference>
<dbReference type="InterPro" id="IPR008932">
    <property type="entry name" value="Ribosomal_bL12_oligo"/>
</dbReference>
<evidence type="ECO:0000313" key="8">
    <source>
        <dbReference type="WBParaSite" id="SBAD_0001337301-mRNA-1"/>
    </source>
</evidence>
<reference evidence="8" key="1">
    <citation type="submission" date="2016-06" db="UniProtKB">
        <authorList>
            <consortium name="WormBaseParasite"/>
        </authorList>
    </citation>
    <scope>IDENTIFICATION</scope>
</reference>
<gene>
    <name evidence="6" type="ORF">SBAD_LOCUS12959</name>
</gene>
<sequence>MDSSSNTSAADPDEPSPPPPAPATVSEKSAKSSKQTPVFKKGAPSIKVPSADGEEKTFAPKISEIVDSITRLTLVEISELNEALKKRLNLPEFSAMSYSPQMNTAAPQTTESMPKVESKKTSFKVKLVRYDEKKKIPLIKEVKTLVPGLNLVQVTISNLHAYLII</sequence>
<dbReference type="InterPro" id="IPR036235">
    <property type="entry name" value="Ribosomal_bL12_oligo_N_sf"/>
</dbReference>
<evidence type="ECO:0000313" key="6">
    <source>
        <dbReference type="EMBL" id="VDP53053.1"/>
    </source>
</evidence>
<evidence type="ECO:0000256" key="3">
    <source>
        <dbReference type="ARBA" id="ARBA00023274"/>
    </source>
</evidence>
<dbReference type="PANTHER" id="PTHR45987:SF4">
    <property type="entry name" value="LARGE RIBOSOMAL SUBUNIT PROTEIN BL12M"/>
    <property type="match status" value="1"/>
</dbReference>
<evidence type="ECO:0000256" key="1">
    <source>
        <dbReference type="ARBA" id="ARBA00007197"/>
    </source>
</evidence>
<organism evidence="8">
    <name type="scientific">Soboliphyme baturini</name>
    <dbReference type="NCBI Taxonomy" id="241478"/>
    <lineage>
        <taxon>Eukaryota</taxon>
        <taxon>Metazoa</taxon>
        <taxon>Ecdysozoa</taxon>
        <taxon>Nematoda</taxon>
        <taxon>Enoplea</taxon>
        <taxon>Dorylaimia</taxon>
        <taxon>Dioctophymatida</taxon>
        <taxon>Dioctophymatoidea</taxon>
        <taxon>Soboliphymatidae</taxon>
        <taxon>Soboliphyme</taxon>
    </lineage>
</organism>
<keyword evidence="2" id="KW-0689">Ribosomal protein</keyword>
<dbReference type="GO" id="GO:0006412">
    <property type="term" value="P:translation"/>
    <property type="evidence" value="ECO:0007669"/>
    <property type="project" value="InterPro"/>
</dbReference>
<dbReference type="GO" id="GO:0003735">
    <property type="term" value="F:structural constituent of ribosome"/>
    <property type="evidence" value="ECO:0007669"/>
    <property type="project" value="InterPro"/>
</dbReference>
<evidence type="ECO:0000256" key="4">
    <source>
        <dbReference type="SAM" id="MobiDB-lite"/>
    </source>
</evidence>
<dbReference type="SUPFAM" id="SSF48300">
    <property type="entry name" value="Ribosomal protein L7/12, oligomerisation (N-terminal) domain"/>
    <property type="match status" value="1"/>
</dbReference>